<dbReference type="KEGG" id="cbr:CBG_06496"/>
<dbReference type="GeneID" id="8589426"/>
<evidence type="ECO:0000313" key="3">
    <source>
        <dbReference type="Proteomes" id="UP000008549"/>
    </source>
</evidence>
<gene>
    <name evidence="2 4" type="ORF">CBG06496</name>
    <name evidence="2" type="ORF">CBG_06496</name>
</gene>
<dbReference type="WormBase" id="CBG06496">
    <property type="protein sequence ID" value="CBP31536"/>
    <property type="gene ID" value="WBGene00028762"/>
</dbReference>
<dbReference type="RefSeq" id="XP_045093227.1">
    <property type="nucleotide sequence ID" value="XM_045237178.1"/>
</dbReference>
<dbReference type="Proteomes" id="UP000008549">
    <property type="component" value="Unassembled WGS sequence"/>
</dbReference>
<dbReference type="HOGENOM" id="CLU_2887852_0_0_1"/>
<name>A8X2D1_CAEBR</name>
<evidence type="ECO:0000256" key="1">
    <source>
        <dbReference type="SAM" id="MobiDB-lite"/>
    </source>
</evidence>
<dbReference type="InParanoid" id="A8X2D1"/>
<feature type="region of interest" description="Disordered" evidence="1">
    <location>
        <begin position="1"/>
        <end position="26"/>
    </location>
</feature>
<keyword evidence="3" id="KW-1185">Reference proteome</keyword>
<dbReference type="EMBL" id="HE601320">
    <property type="protein sequence ID" value="CAP26791.2"/>
    <property type="molecule type" value="Genomic_DNA"/>
</dbReference>
<sequence length="63" mass="7364">MKPGRSRCSLYDPRSEEEDSTDENDRIEMFERTTGTNGYPIQNIDFHPSNFFALVSSNKQKYL</sequence>
<protein>
    <submittedName>
        <fullName evidence="2">Protein CBG06496</fullName>
    </submittedName>
</protein>
<reference evidence="2 3" key="2">
    <citation type="journal article" date="2011" name="PLoS Genet.">
        <title>Caenorhabditis briggsae recombinant inbred line genotypes reveal inter-strain incompatibility and the evolution of recombination.</title>
        <authorList>
            <person name="Ross J.A."/>
            <person name="Koboldt D.C."/>
            <person name="Staisch J.E."/>
            <person name="Chamberlin H.M."/>
            <person name="Gupta B.P."/>
            <person name="Miller R.D."/>
            <person name="Baird S.E."/>
            <person name="Haag E.S."/>
        </authorList>
    </citation>
    <scope>NUCLEOTIDE SEQUENCE [LARGE SCALE GENOMIC DNA]</scope>
    <source>
        <strain evidence="2 3">AF16</strain>
    </source>
</reference>
<reference evidence="2 3" key="1">
    <citation type="journal article" date="2003" name="PLoS Biol.">
        <title>The genome sequence of Caenorhabditis briggsae: a platform for comparative genomics.</title>
        <authorList>
            <person name="Stein L.D."/>
            <person name="Bao Z."/>
            <person name="Blasiar D."/>
            <person name="Blumenthal T."/>
            <person name="Brent M.R."/>
            <person name="Chen N."/>
            <person name="Chinwalla A."/>
            <person name="Clarke L."/>
            <person name="Clee C."/>
            <person name="Coghlan A."/>
            <person name="Coulson A."/>
            <person name="D'Eustachio P."/>
            <person name="Fitch D.H."/>
            <person name="Fulton L.A."/>
            <person name="Fulton R.E."/>
            <person name="Griffiths-Jones S."/>
            <person name="Harris T.W."/>
            <person name="Hillier L.W."/>
            <person name="Kamath R."/>
            <person name="Kuwabara P.E."/>
            <person name="Mardis E.R."/>
            <person name="Marra M.A."/>
            <person name="Miner T.L."/>
            <person name="Minx P."/>
            <person name="Mullikin J.C."/>
            <person name="Plumb R.W."/>
            <person name="Rogers J."/>
            <person name="Schein J.E."/>
            <person name="Sohrmann M."/>
            <person name="Spieth J."/>
            <person name="Stajich J.E."/>
            <person name="Wei C."/>
            <person name="Willey D."/>
            <person name="Wilson R.K."/>
            <person name="Durbin R."/>
            <person name="Waterston R.H."/>
        </authorList>
    </citation>
    <scope>NUCLEOTIDE SEQUENCE [LARGE SCALE GENOMIC DNA]</scope>
    <source>
        <strain evidence="2 3">AF16</strain>
    </source>
</reference>
<proteinExistence type="predicted"/>
<dbReference type="AlphaFoldDB" id="A8X2D1"/>
<accession>A8X2D1</accession>
<evidence type="ECO:0000313" key="2">
    <source>
        <dbReference type="EMBL" id="CAP26791.2"/>
    </source>
</evidence>
<dbReference type="CTD" id="8589426"/>
<organism evidence="2 3">
    <name type="scientific">Caenorhabditis briggsae</name>
    <dbReference type="NCBI Taxonomy" id="6238"/>
    <lineage>
        <taxon>Eukaryota</taxon>
        <taxon>Metazoa</taxon>
        <taxon>Ecdysozoa</taxon>
        <taxon>Nematoda</taxon>
        <taxon>Chromadorea</taxon>
        <taxon>Rhabditida</taxon>
        <taxon>Rhabditina</taxon>
        <taxon>Rhabditomorpha</taxon>
        <taxon>Rhabditoidea</taxon>
        <taxon>Rhabditidae</taxon>
        <taxon>Peloderinae</taxon>
        <taxon>Caenorhabditis</taxon>
    </lineage>
</organism>
<evidence type="ECO:0000313" key="4">
    <source>
        <dbReference type="WormBase" id="CBG06496"/>
    </source>
</evidence>